<reference evidence="1 2" key="1">
    <citation type="submission" date="2020-10" db="EMBL/GenBank/DDBJ databases">
        <title>Phylogeny of dyella-like bacteria.</title>
        <authorList>
            <person name="Fu J."/>
        </authorList>
    </citation>
    <scope>NUCLEOTIDE SEQUENCE [LARGE SCALE GENOMIC DNA]</scope>
    <source>
        <strain evidence="1 2">Gsoil3046</strain>
    </source>
</reference>
<evidence type="ECO:0000313" key="1">
    <source>
        <dbReference type="EMBL" id="MFK2905415.1"/>
    </source>
</evidence>
<dbReference type="Proteomes" id="UP001620460">
    <property type="component" value="Unassembled WGS sequence"/>
</dbReference>
<evidence type="ECO:0000313" key="2">
    <source>
        <dbReference type="Proteomes" id="UP001620460"/>
    </source>
</evidence>
<dbReference type="InterPro" id="IPR050583">
    <property type="entry name" value="Mycobacterial_A85_antigen"/>
</dbReference>
<gene>
    <name evidence="1" type="ORF">ISP17_15735</name>
</gene>
<dbReference type="Gene3D" id="3.40.50.1820">
    <property type="entry name" value="alpha/beta hydrolase"/>
    <property type="match status" value="1"/>
</dbReference>
<proteinExistence type="predicted"/>
<name>A0ABW8JW99_9GAMM</name>
<keyword evidence="2" id="KW-1185">Reference proteome</keyword>
<dbReference type="InterPro" id="IPR029058">
    <property type="entry name" value="AB_hydrolase_fold"/>
</dbReference>
<dbReference type="InterPro" id="IPR000801">
    <property type="entry name" value="Esterase-like"/>
</dbReference>
<dbReference type="Pfam" id="PF00756">
    <property type="entry name" value="Esterase"/>
    <property type="match status" value="1"/>
</dbReference>
<dbReference type="PANTHER" id="PTHR48098">
    <property type="entry name" value="ENTEROCHELIN ESTERASE-RELATED"/>
    <property type="match status" value="1"/>
</dbReference>
<organism evidence="1 2">
    <name type="scientific">Dyella ginsengisoli</name>
    <dbReference type="NCBI Taxonomy" id="363848"/>
    <lineage>
        <taxon>Bacteria</taxon>
        <taxon>Pseudomonadati</taxon>
        <taxon>Pseudomonadota</taxon>
        <taxon>Gammaproteobacteria</taxon>
        <taxon>Lysobacterales</taxon>
        <taxon>Rhodanobacteraceae</taxon>
        <taxon>Dyella</taxon>
    </lineage>
</organism>
<protein>
    <submittedName>
        <fullName evidence="1">Esterase family protein</fullName>
    </submittedName>
</protein>
<dbReference type="EMBL" id="JADIKM010000004">
    <property type="protein sequence ID" value="MFK2905415.1"/>
    <property type="molecule type" value="Genomic_DNA"/>
</dbReference>
<sequence>MALCLLLIPSHPSAAEAVASVHDASTTDNFQLPSPAFAPHTFHITVYLPPGYVQGSARYPVLYANDGQDMPSVGLQATLANLYARHAIAPVIVVAVDALPDRLALYGLFDRARRRSVVGGSRFGAIGVQAQPYAQWFVDTLVPTIDARYRTNPVPADRAMLGWSLGALSAFGLGWNDPDVFGTVGAFSPSFWVAGDRTSATAVQHTRLALRMVDRGPVRPALRWWFSIGTGEETSDRDGDGVIDAVDDLRDLVDGWRDVDGTPRRGLRQLGYQVVEGDPAHAPRTGQVALDVVPGAHHEQKAWAAVLPDFLRWAFPPRG</sequence>
<accession>A0ABW8JW99</accession>
<dbReference type="PANTHER" id="PTHR48098:SF6">
    <property type="entry name" value="FERRI-BACILLIBACTIN ESTERASE BESA"/>
    <property type="match status" value="1"/>
</dbReference>
<dbReference type="SUPFAM" id="SSF53474">
    <property type="entry name" value="alpha/beta-Hydrolases"/>
    <property type="match status" value="1"/>
</dbReference>
<comment type="caution">
    <text evidence="1">The sequence shown here is derived from an EMBL/GenBank/DDBJ whole genome shotgun (WGS) entry which is preliminary data.</text>
</comment>